<comment type="caution">
    <text evidence="1">The sequence shown here is derived from an EMBL/GenBank/DDBJ whole genome shotgun (WGS) entry which is preliminary data.</text>
</comment>
<dbReference type="Proteomes" id="UP000182484">
    <property type="component" value="Unassembled WGS sequence"/>
</dbReference>
<protein>
    <submittedName>
        <fullName evidence="1">Uncharacterized protein</fullName>
    </submittedName>
</protein>
<dbReference type="EMBL" id="FMTB01000001">
    <property type="protein sequence ID" value="SCW07996.1"/>
    <property type="molecule type" value="Genomic_DNA"/>
</dbReference>
<proteinExistence type="predicted"/>
<gene>
    <name evidence="1" type="ORF">ESCNG_10243</name>
</gene>
<dbReference type="RefSeq" id="WP_218969856.1">
    <property type="nucleotide sequence ID" value="NZ_MBCC01000073.1"/>
</dbReference>
<evidence type="ECO:0000313" key="1">
    <source>
        <dbReference type="EMBL" id="SCW07996.1"/>
    </source>
</evidence>
<accession>A0AB74EPB9</accession>
<organism evidence="1 2">
    <name type="scientific">Neisseria gonorrhoeae</name>
    <dbReference type="NCBI Taxonomy" id="485"/>
    <lineage>
        <taxon>Bacteria</taxon>
        <taxon>Pseudomonadati</taxon>
        <taxon>Pseudomonadota</taxon>
        <taxon>Betaproteobacteria</taxon>
        <taxon>Neisseriales</taxon>
        <taxon>Neisseriaceae</taxon>
        <taxon>Neisseria</taxon>
    </lineage>
</organism>
<reference evidence="1 2" key="1">
    <citation type="submission" date="2016-09" db="EMBL/GenBank/DDBJ databases">
        <authorList>
            <person name="Kumanski S."/>
            <person name="Beatrice B."/>
        </authorList>
    </citation>
    <scope>NUCLEOTIDE SEQUENCE [LARGE SCALE GENOMIC DNA]</scope>
    <source>
        <strain evidence="1">Mankind</strain>
    </source>
</reference>
<name>A0AB74EPB9_NEIGO</name>
<evidence type="ECO:0000313" key="2">
    <source>
        <dbReference type="Proteomes" id="UP000182484"/>
    </source>
</evidence>
<sequence>MPTGLDSRLRGNDGIFFAFDIKGRLNFVQQVQSIAHKRAQASSVKSAQDRGKAGVGRAVATVFFTPSGKNIVD</sequence>
<dbReference type="AlphaFoldDB" id="A0AB74EPB9"/>